<dbReference type="Pfam" id="PF02390">
    <property type="entry name" value="Methyltransf_4"/>
    <property type="match status" value="1"/>
</dbReference>
<accession>A0ABP0U066</accession>
<dbReference type="PANTHER" id="PTHR23417">
    <property type="entry name" value="3-DEOXY-D-MANNO-OCTULOSONIC-ACID TRANSFERASE/TRNA GUANINE-N 7 - -METHYLTRANSFERASE"/>
    <property type="match status" value="1"/>
</dbReference>
<dbReference type="SUPFAM" id="SSF53335">
    <property type="entry name" value="S-adenosyl-L-methionine-dependent methyltransferases"/>
    <property type="match status" value="1"/>
</dbReference>
<keyword evidence="5" id="KW-0949">S-adenosyl-L-methionine</keyword>
<keyword evidence="6" id="KW-0819">tRNA processing</keyword>
<dbReference type="EC" id="2.1.1.33" evidence="2"/>
<dbReference type="InterPro" id="IPR003358">
    <property type="entry name" value="tRNA_(Gua-N-7)_MeTrfase_Trmb"/>
</dbReference>
<reference evidence="7" key="1">
    <citation type="submission" date="2024-02" db="EMBL/GenBank/DDBJ databases">
        <authorList>
            <consortium name="ELIXIR-Norway"/>
            <consortium name="Elixir Norway"/>
        </authorList>
    </citation>
    <scope>NUCLEOTIDE SEQUENCE</scope>
</reference>
<keyword evidence="4" id="KW-0808">Transferase</keyword>
<dbReference type="InterPro" id="IPR029063">
    <property type="entry name" value="SAM-dependent_MTases_sf"/>
</dbReference>
<evidence type="ECO:0000256" key="5">
    <source>
        <dbReference type="ARBA" id="ARBA00022691"/>
    </source>
</evidence>
<dbReference type="EMBL" id="OZ019909">
    <property type="protein sequence ID" value="CAK9209374.1"/>
    <property type="molecule type" value="Genomic_DNA"/>
</dbReference>
<evidence type="ECO:0000313" key="7">
    <source>
        <dbReference type="EMBL" id="CAK9209374.1"/>
    </source>
</evidence>
<evidence type="ECO:0000256" key="3">
    <source>
        <dbReference type="ARBA" id="ARBA00022603"/>
    </source>
</evidence>
<organism evidence="7 8">
    <name type="scientific">Sphagnum troendelagicum</name>
    <dbReference type="NCBI Taxonomy" id="128251"/>
    <lineage>
        <taxon>Eukaryota</taxon>
        <taxon>Viridiplantae</taxon>
        <taxon>Streptophyta</taxon>
        <taxon>Embryophyta</taxon>
        <taxon>Bryophyta</taxon>
        <taxon>Sphagnophytina</taxon>
        <taxon>Sphagnopsida</taxon>
        <taxon>Sphagnales</taxon>
        <taxon>Sphagnaceae</taxon>
        <taxon>Sphagnum</taxon>
    </lineage>
</organism>
<dbReference type="Gene3D" id="3.40.50.150">
    <property type="entry name" value="Vaccinia Virus protein VP39"/>
    <property type="match status" value="1"/>
</dbReference>
<evidence type="ECO:0000256" key="2">
    <source>
        <dbReference type="ARBA" id="ARBA00011977"/>
    </source>
</evidence>
<dbReference type="Proteomes" id="UP001497512">
    <property type="component" value="Chromosome 17"/>
</dbReference>
<dbReference type="CDD" id="cd02440">
    <property type="entry name" value="AdoMet_MTases"/>
    <property type="match status" value="1"/>
</dbReference>
<comment type="catalytic activity">
    <reaction evidence="1">
        <text>guanosine(46) in tRNA + S-adenosyl-L-methionine = N(7)-methylguanosine(46) in tRNA + S-adenosyl-L-homocysteine</text>
        <dbReference type="Rhea" id="RHEA:42708"/>
        <dbReference type="Rhea" id="RHEA-COMP:10188"/>
        <dbReference type="Rhea" id="RHEA-COMP:10189"/>
        <dbReference type="ChEBI" id="CHEBI:57856"/>
        <dbReference type="ChEBI" id="CHEBI:59789"/>
        <dbReference type="ChEBI" id="CHEBI:74269"/>
        <dbReference type="ChEBI" id="CHEBI:74480"/>
        <dbReference type="EC" id="2.1.1.33"/>
    </reaction>
</comment>
<gene>
    <name evidence="7" type="ORF">CSSPTR1EN2_LOCUS9663</name>
</gene>
<evidence type="ECO:0000256" key="4">
    <source>
        <dbReference type="ARBA" id="ARBA00022679"/>
    </source>
</evidence>
<dbReference type="NCBIfam" id="TIGR00091">
    <property type="entry name" value="tRNA (guanosine(46)-N7)-methyltransferase TrmB"/>
    <property type="match status" value="1"/>
</dbReference>
<evidence type="ECO:0000313" key="8">
    <source>
        <dbReference type="Proteomes" id="UP001497512"/>
    </source>
</evidence>
<dbReference type="PROSITE" id="PS51625">
    <property type="entry name" value="SAM_MT_TRMB"/>
    <property type="match status" value="1"/>
</dbReference>
<proteinExistence type="predicted"/>
<name>A0ABP0U066_9BRYO</name>
<keyword evidence="3" id="KW-0489">Methyltransferase</keyword>
<protein>
    <recommendedName>
        <fullName evidence="2">tRNA (guanine(46)-N(7))-methyltransferase</fullName>
        <ecNumber evidence="2">2.1.1.33</ecNumber>
    </recommendedName>
</protein>
<sequence>MVGTTVWLGARRTLLLPAAWRPGPPLPPAAMMLCTRFQLGNGATDTTAEPIKTAVLVEKAYAELQLKNIQHQVGGVRVRQHVNPLKASLIVPVTPPVWETLFADPTLPLHIDIGCGSGRFLMLLAKRTAAPCNFLGLDVRDKLLQRSRLWAEELNLTNLHFMVANATIGLDAILSTYPGKVSLVSILCPDPHFKKRHQKRRIVQKCLVDALAKHLAPGGQIFLQSDVREVAVDMRDQFDANTTVFTRVHTKNSADCDQEGWLLENPLGVATEREIHALAQGGRLYRLLFRRL</sequence>
<evidence type="ECO:0000256" key="6">
    <source>
        <dbReference type="ARBA" id="ARBA00022694"/>
    </source>
</evidence>
<dbReference type="PANTHER" id="PTHR23417:SF21">
    <property type="entry name" value="TRNA (GUANINE-N(7)-)-METHYLTRANSFERASE"/>
    <property type="match status" value="1"/>
</dbReference>
<keyword evidence="8" id="KW-1185">Reference proteome</keyword>
<evidence type="ECO:0000256" key="1">
    <source>
        <dbReference type="ARBA" id="ARBA00000142"/>
    </source>
</evidence>